<dbReference type="GeneID" id="19136673"/>
<dbReference type="Proteomes" id="UP000016934">
    <property type="component" value="Unassembled WGS sequence"/>
</dbReference>
<evidence type="ECO:0000313" key="3">
    <source>
        <dbReference type="Proteomes" id="UP000016934"/>
    </source>
</evidence>
<keyword evidence="3" id="KW-1185">Reference proteome</keyword>
<gene>
    <name evidence="2" type="ORF">COCSADRAFT_32187</name>
</gene>
<evidence type="ECO:0000256" key="1">
    <source>
        <dbReference type="SAM" id="MobiDB-lite"/>
    </source>
</evidence>
<reference evidence="2 3" key="1">
    <citation type="journal article" date="2012" name="PLoS Pathog.">
        <title>Diverse lifestyles and strategies of plant pathogenesis encoded in the genomes of eighteen Dothideomycetes fungi.</title>
        <authorList>
            <person name="Ohm R.A."/>
            <person name="Feau N."/>
            <person name="Henrissat B."/>
            <person name="Schoch C.L."/>
            <person name="Horwitz B.A."/>
            <person name="Barry K.W."/>
            <person name="Condon B.J."/>
            <person name="Copeland A.C."/>
            <person name="Dhillon B."/>
            <person name="Glaser F."/>
            <person name="Hesse C.N."/>
            <person name="Kosti I."/>
            <person name="LaButti K."/>
            <person name="Lindquist E.A."/>
            <person name="Lucas S."/>
            <person name="Salamov A.A."/>
            <person name="Bradshaw R.E."/>
            <person name="Ciuffetti L."/>
            <person name="Hamelin R.C."/>
            <person name="Kema G.H.J."/>
            <person name="Lawrence C."/>
            <person name="Scott J.A."/>
            <person name="Spatafora J.W."/>
            <person name="Turgeon B.G."/>
            <person name="de Wit P.J.G.M."/>
            <person name="Zhong S."/>
            <person name="Goodwin S.B."/>
            <person name="Grigoriev I.V."/>
        </authorList>
    </citation>
    <scope>NUCLEOTIDE SEQUENCE [LARGE SCALE GENOMIC DNA]</scope>
    <source>
        <strain evidence="3">ND90Pr / ATCC 201652</strain>
    </source>
</reference>
<sequence>MRYIIKLQKRRYNTARPAATFFPTSAICNTYVGEQTPPTPRPDLARHPSRGGSNAQTPNPSQLV</sequence>
<dbReference type="HOGENOM" id="CLU_2867515_0_0_1"/>
<feature type="region of interest" description="Disordered" evidence="1">
    <location>
        <begin position="31"/>
        <end position="64"/>
    </location>
</feature>
<accession>M2T4Y3</accession>
<dbReference type="EMBL" id="KB445637">
    <property type="protein sequence ID" value="EMD69485.1"/>
    <property type="molecule type" value="Genomic_DNA"/>
</dbReference>
<reference evidence="3" key="2">
    <citation type="journal article" date="2013" name="PLoS Genet.">
        <title>Comparative genome structure, secondary metabolite, and effector coding capacity across Cochliobolus pathogens.</title>
        <authorList>
            <person name="Condon B.J."/>
            <person name="Leng Y."/>
            <person name="Wu D."/>
            <person name="Bushley K.E."/>
            <person name="Ohm R.A."/>
            <person name="Otillar R."/>
            <person name="Martin J."/>
            <person name="Schackwitz W."/>
            <person name="Grimwood J."/>
            <person name="MohdZainudin N."/>
            <person name="Xue C."/>
            <person name="Wang R."/>
            <person name="Manning V.A."/>
            <person name="Dhillon B."/>
            <person name="Tu Z.J."/>
            <person name="Steffenson B.J."/>
            <person name="Salamov A."/>
            <person name="Sun H."/>
            <person name="Lowry S."/>
            <person name="LaButti K."/>
            <person name="Han J."/>
            <person name="Copeland A."/>
            <person name="Lindquist E."/>
            <person name="Barry K."/>
            <person name="Schmutz J."/>
            <person name="Baker S.E."/>
            <person name="Ciuffetti L.M."/>
            <person name="Grigoriev I.V."/>
            <person name="Zhong S."/>
            <person name="Turgeon B.G."/>
        </authorList>
    </citation>
    <scope>NUCLEOTIDE SEQUENCE [LARGE SCALE GENOMIC DNA]</scope>
    <source>
        <strain evidence="3">ND90Pr / ATCC 201652</strain>
    </source>
</reference>
<dbReference type="AlphaFoldDB" id="M2T4Y3"/>
<dbReference type="RefSeq" id="XP_007694226.1">
    <property type="nucleotide sequence ID" value="XM_007696036.1"/>
</dbReference>
<protein>
    <submittedName>
        <fullName evidence="2">Uncharacterized protein</fullName>
    </submittedName>
</protein>
<proteinExistence type="predicted"/>
<name>M2T4Y3_COCSN</name>
<dbReference type="KEGG" id="bsc:COCSADRAFT_32187"/>
<evidence type="ECO:0000313" key="2">
    <source>
        <dbReference type="EMBL" id="EMD69485.1"/>
    </source>
</evidence>
<feature type="compositionally biased region" description="Polar residues" evidence="1">
    <location>
        <begin position="51"/>
        <end position="64"/>
    </location>
</feature>
<organism evidence="2 3">
    <name type="scientific">Cochliobolus sativus (strain ND90Pr / ATCC 201652)</name>
    <name type="common">Common root rot and spot blotch fungus</name>
    <name type="synonym">Bipolaris sorokiniana</name>
    <dbReference type="NCBI Taxonomy" id="665912"/>
    <lineage>
        <taxon>Eukaryota</taxon>
        <taxon>Fungi</taxon>
        <taxon>Dikarya</taxon>
        <taxon>Ascomycota</taxon>
        <taxon>Pezizomycotina</taxon>
        <taxon>Dothideomycetes</taxon>
        <taxon>Pleosporomycetidae</taxon>
        <taxon>Pleosporales</taxon>
        <taxon>Pleosporineae</taxon>
        <taxon>Pleosporaceae</taxon>
        <taxon>Bipolaris</taxon>
    </lineage>
</organism>